<dbReference type="PANTHER" id="PTHR30231:SF41">
    <property type="entry name" value="DNA POLYMERASE III SUBUNIT EPSILON"/>
    <property type="match status" value="1"/>
</dbReference>
<gene>
    <name evidence="10 11" type="primary">dinG</name>
    <name evidence="13" type="ORF">DCM90_01480</name>
</gene>
<feature type="short sequence motif" description="DEAH box" evidence="10">
    <location>
        <begin position="465"/>
        <end position="468"/>
    </location>
</feature>
<dbReference type="EMBL" id="QCXQ01000001">
    <property type="protein sequence ID" value="PWG01113.1"/>
    <property type="molecule type" value="Genomic_DNA"/>
</dbReference>
<dbReference type="GO" id="GO:0003887">
    <property type="term" value="F:DNA-directed DNA polymerase activity"/>
    <property type="evidence" value="ECO:0007669"/>
    <property type="project" value="UniProtKB-KW"/>
</dbReference>
<evidence type="ECO:0000259" key="12">
    <source>
        <dbReference type="PROSITE" id="PS51193"/>
    </source>
</evidence>
<dbReference type="HAMAP" id="MF_02206">
    <property type="entry name" value="DinG_exonucl"/>
    <property type="match status" value="1"/>
</dbReference>
<keyword evidence="8 10" id="KW-0067">ATP-binding</keyword>
<dbReference type="InterPro" id="IPR006310">
    <property type="entry name" value="DinG"/>
</dbReference>
<evidence type="ECO:0000256" key="4">
    <source>
        <dbReference type="ARBA" id="ARBA00022722"/>
    </source>
</evidence>
<keyword evidence="7 10" id="KW-0269">Exonuclease</keyword>
<sequence>MNNKTIYAVVDIETTGTSVKDGDRIIQIGCVFIQNHKIINRFATDVNPERAIPAAIERLTGITNKRVKKAPLFDDIAGTLYSLLTNTVFVAHNVNFDLPFINAEFERVGYPILEIEAVDTVSLSQILMPTATSFRLRDLSRTLAIEHRNPHSADSDADATAQLFIHLLHRLRQLPIVTLQQMVDLRADLPRDTADLFGSALELNLNRPKPLPKGTYIKNGLALRESPSMELEPLTPEAVDYPKTKRQKLRLMPADLTWRAEQSKMMNLIYKNYHDTDQHPVKTLLVEAPTGLGKSLGYGLPFAYLTQVGGQTVVSTATTLLQEQFKADTIPALNAIVPFNVSAVIVKGNRHYIDLNRFALTLAIDEPSKQTQLLKLRLLVWLTQTTTGDLDELHLATYSAPYFSEIVHGPVESVPVDSPFYADDFLRRRNRAVQSAQFVIVNHAYLAEHAQALGELLNQPYLVIDEAQDFVRSTIHQRRSTIRFSQIINAIHHVQRTVKSEHGRSLTDTFVADAAMTTQLVGIDHLLLTLDDAIQTITHSLYHKFIGQHRRPENDQTYEQLVDRQALSRQFADLQAALKVCRSAGDILLDELAKLRQKFEGDPEQWEEADDYAFTRFERYARQLDELLAQMLAIVDESMVSDTANLFWLTLGHAGDQNSLQLSGGLLSTEGFLSRHVYQYFQPPLFTGATLFSSKRSTFLLDRYDLDREQVATHRLHSNFDYRQQAELLVATDGPDVAQVSNRDYVSYLVGAIEDLAGSVHKQTMVLFNSLSLIQEVYDWLTLSPVFQDREILAQGVTGSRERIAKRFSHGTDAILLGAGSFWEGVDLPNEQLELLLITRLPFESPDQVFVKAEYNRLTAEGKSPFYNAALPKATLRLRQGVGRLIRTDQDTGAIVILDRRLIDKPYGKSMLNALPADLPMITGTTEQLRMRLVNFFENSSGI</sequence>
<evidence type="ECO:0000256" key="2">
    <source>
        <dbReference type="ARBA" id="ARBA00022695"/>
    </source>
</evidence>
<evidence type="ECO:0000256" key="5">
    <source>
        <dbReference type="ARBA" id="ARBA00022741"/>
    </source>
</evidence>
<dbReference type="NCBIfam" id="TIGR01407">
    <property type="entry name" value="dinG_rel"/>
    <property type="match status" value="1"/>
</dbReference>
<dbReference type="InterPro" id="IPR036397">
    <property type="entry name" value="RNaseH_sf"/>
</dbReference>
<dbReference type="EC" id="3.1.-.-" evidence="10 11"/>
<name>A0A2V1N2J3_9LACO</name>
<organism evidence="13 14">
    <name type="scientific">Levilactobacillus bambusae</name>
    <dbReference type="NCBI Taxonomy" id="2024736"/>
    <lineage>
        <taxon>Bacteria</taxon>
        <taxon>Bacillati</taxon>
        <taxon>Bacillota</taxon>
        <taxon>Bacilli</taxon>
        <taxon>Lactobacillales</taxon>
        <taxon>Lactobacillaceae</taxon>
        <taxon>Levilactobacillus</taxon>
    </lineage>
</organism>
<keyword evidence="9" id="KW-0239">DNA-directed DNA polymerase</keyword>
<keyword evidence="6 10" id="KW-0378">Hydrolase</keyword>
<dbReference type="GO" id="GO:0005524">
    <property type="term" value="F:ATP binding"/>
    <property type="evidence" value="ECO:0007669"/>
    <property type="project" value="UniProtKB-UniRule"/>
</dbReference>
<dbReference type="InterPro" id="IPR027417">
    <property type="entry name" value="P-loop_NTPase"/>
</dbReference>
<protein>
    <recommendedName>
        <fullName evidence="10 11">3'-5' exonuclease DinG</fullName>
        <ecNumber evidence="10 11">3.1.-.-</ecNumber>
    </recommendedName>
</protein>
<evidence type="ECO:0000256" key="9">
    <source>
        <dbReference type="ARBA" id="ARBA00022932"/>
    </source>
</evidence>
<evidence type="ECO:0000256" key="3">
    <source>
        <dbReference type="ARBA" id="ARBA00022705"/>
    </source>
</evidence>
<dbReference type="InterPro" id="IPR006054">
    <property type="entry name" value="DnaQ"/>
</dbReference>
<dbReference type="Proteomes" id="UP000245080">
    <property type="component" value="Unassembled WGS sequence"/>
</dbReference>
<evidence type="ECO:0000256" key="11">
    <source>
        <dbReference type="RuleBase" id="RU364106"/>
    </source>
</evidence>
<dbReference type="GO" id="GO:0016818">
    <property type="term" value="F:hydrolase activity, acting on acid anhydrides, in phosphorus-containing anhydrides"/>
    <property type="evidence" value="ECO:0007669"/>
    <property type="project" value="InterPro"/>
</dbReference>
<dbReference type="Pfam" id="PF13307">
    <property type="entry name" value="Helicase_C_2"/>
    <property type="match status" value="1"/>
</dbReference>
<evidence type="ECO:0000313" key="13">
    <source>
        <dbReference type="EMBL" id="PWG01113.1"/>
    </source>
</evidence>
<dbReference type="Pfam" id="PF00929">
    <property type="entry name" value="RNase_T"/>
    <property type="match status" value="1"/>
</dbReference>
<dbReference type="PROSITE" id="PS51193">
    <property type="entry name" value="HELICASE_ATP_BIND_2"/>
    <property type="match status" value="1"/>
</dbReference>
<dbReference type="SUPFAM" id="SSF53098">
    <property type="entry name" value="Ribonuclease H-like"/>
    <property type="match status" value="1"/>
</dbReference>
<comment type="similarity">
    <text evidence="10 11">Belongs to the helicase family. DinG subfamily. Type 2 sub-subfamily.</text>
</comment>
<dbReference type="SMART" id="SM00491">
    <property type="entry name" value="HELICc2"/>
    <property type="match status" value="1"/>
</dbReference>
<dbReference type="Gene3D" id="3.40.50.300">
    <property type="entry name" value="P-loop containing nucleotide triphosphate hydrolases"/>
    <property type="match status" value="2"/>
</dbReference>
<keyword evidence="1" id="KW-0808">Transferase</keyword>
<dbReference type="GO" id="GO:0003677">
    <property type="term" value="F:DNA binding"/>
    <property type="evidence" value="ECO:0007669"/>
    <property type="project" value="InterPro"/>
</dbReference>
<keyword evidence="5 10" id="KW-0547">Nucleotide-binding</keyword>
<evidence type="ECO:0000256" key="8">
    <source>
        <dbReference type="ARBA" id="ARBA00022840"/>
    </source>
</evidence>
<keyword evidence="3" id="KW-0235">DNA replication</keyword>
<evidence type="ECO:0000256" key="1">
    <source>
        <dbReference type="ARBA" id="ARBA00022679"/>
    </source>
</evidence>
<dbReference type="InterPro" id="IPR012337">
    <property type="entry name" value="RNaseH-like_sf"/>
</dbReference>
<keyword evidence="14" id="KW-1185">Reference proteome</keyword>
<keyword evidence="2" id="KW-0548">Nucleotidyltransferase</keyword>
<comment type="function">
    <text evidence="10 11">3'-5' exonuclease.</text>
</comment>
<dbReference type="InterPro" id="IPR006555">
    <property type="entry name" value="ATP-dep_Helicase_C"/>
</dbReference>
<dbReference type="AlphaFoldDB" id="A0A2V1N2J3"/>
<dbReference type="InterPro" id="IPR014013">
    <property type="entry name" value="Helic_SF1/SF2_ATP-bd_DinG/Rad3"/>
</dbReference>
<dbReference type="OrthoDB" id="9803913at2"/>
<evidence type="ECO:0000256" key="6">
    <source>
        <dbReference type="ARBA" id="ARBA00022801"/>
    </source>
</evidence>
<dbReference type="PANTHER" id="PTHR30231">
    <property type="entry name" value="DNA POLYMERASE III SUBUNIT EPSILON"/>
    <property type="match status" value="1"/>
</dbReference>
<reference evidence="13 14" key="1">
    <citation type="journal article" date="2018" name="Int. J. Syst. Evol. Microbiol.">
        <title>Lactobacillus bambusae sp. nov., isolated from a traditional fermented Ma-bamboo shoots of Taiwan.</title>
        <authorList>
            <person name="Wang L.-T."/>
        </authorList>
    </citation>
    <scope>NUCLEOTIDE SEQUENCE [LARGE SCALE GENOMIC DNA]</scope>
    <source>
        <strain evidence="13 14">BS-W1</strain>
    </source>
</reference>
<dbReference type="GO" id="GO:0005829">
    <property type="term" value="C:cytosol"/>
    <property type="evidence" value="ECO:0007669"/>
    <property type="project" value="TreeGrafter"/>
</dbReference>
<keyword evidence="4 10" id="KW-0540">Nuclease</keyword>
<dbReference type="NCBIfam" id="TIGR00573">
    <property type="entry name" value="dnaq"/>
    <property type="match status" value="1"/>
</dbReference>
<dbReference type="CDD" id="cd06127">
    <property type="entry name" value="DEDDh"/>
    <property type="match status" value="1"/>
</dbReference>
<evidence type="ECO:0000256" key="10">
    <source>
        <dbReference type="HAMAP-Rule" id="MF_02206"/>
    </source>
</evidence>
<dbReference type="RefSeq" id="WP_109249826.1">
    <property type="nucleotide sequence ID" value="NZ_QCXQ01000001.1"/>
</dbReference>
<evidence type="ECO:0000256" key="7">
    <source>
        <dbReference type="ARBA" id="ARBA00022839"/>
    </source>
</evidence>
<evidence type="ECO:0000313" key="14">
    <source>
        <dbReference type="Proteomes" id="UP000245080"/>
    </source>
</evidence>
<keyword evidence="13" id="KW-0347">Helicase</keyword>
<accession>A0A2V1N2J3</accession>
<dbReference type="InterPro" id="IPR013520">
    <property type="entry name" value="Ribonucl_H"/>
</dbReference>
<dbReference type="GO" id="GO:0045004">
    <property type="term" value="P:DNA replication proofreading"/>
    <property type="evidence" value="ECO:0007669"/>
    <property type="project" value="TreeGrafter"/>
</dbReference>
<feature type="domain" description="Helicase ATP-binding" evidence="12">
    <location>
        <begin position="248"/>
        <end position="532"/>
    </location>
</feature>
<dbReference type="GO" id="GO:0008408">
    <property type="term" value="F:3'-5' exonuclease activity"/>
    <property type="evidence" value="ECO:0007669"/>
    <property type="project" value="UniProtKB-UniRule"/>
</dbReference>
<dbReference type="FunFam" id="3.30.420.10:FF:000045">
    <property type="entry name" value="3'-5' exonuclease DinG"/>
    <property type="match status" value="1"/>
</dbReference>
<dbReference type="GO" id="GO:0004386">
    <property type="term" value="F:helicase activity"/>
    <property type="evidence" value="ECO:0007669"/>
    <property type="project" value="UniProtKB-KW"/>
</dbReference>
<dbReference type="Gene3D" id="3.30.420.10">
    <property type="entry name" value="Ribonuclease H-like superfamily/Ribonuclease H"/>
    <property type="match status" value="1"/>
</dbReference>
<comment type="caution">
    <text evidence="13">The sequence shown here is derived from an EMBL/GenBank/DDBJ whole genome shotgun (WGS) entry which is preliminary data.</text>
</comment>
<dbReference type="SUPFAM" id="SSF52540">
    <property type="entry name" value="P-loop containing nucleoside triphosphate hydrolases"/>
    <property type="match status" value="2"/>
</dbReference>
<feature type="binding site" evidence="10">
    <location>
        <begin position="288"/>
        <end position="295"/>
    </location>
    <ligand>
        <name>ATP</name>
        <dbReference type="ChEBI" id="CHEBI:30616"/>
    </ligand>
</feature>
<dbReference type="SMART" id="SM00479">
    <property type="entry name" value="EXOIII"/>
    <property type="match status" value="1"/>
</dbReference>
<proteinExistence type="inferred from homology"/>